<dbReference type="InterPro" id="IPR011761">
    <property type="entry name" value="ATP-grasp"/>
</dbReference>
<evidence type="ECO:0000313" key="7">
    <source>
        <dbReference type="EMBL" id="MDT0495773.1"/>
    </source>
</evidence>
<dbReference type="Proteomes" id="UP001254608">
    <property type="component" value="Unassembled WGS sequence"/>
</dbReference>
<keyword evidence="4 5" id="KW-0436">Ligase</keyword>
<gene>
    <name evidence="4 5" type="primary">purK</name>
    <name evidence="7" type="ORF">RM530_00115</name>
</gene>
<dbReference type="SUPFAM" id="SSF52440">
    <property type="entry name" value="PreATP-grasp domain"/>
    <property type="match status" value="1"/>
</dbReference>
<dbReference type="PANTHER" id="PTHR11609:SF5">
    <property type="entry name" value="PHOSPHORIBOSYLAMINOIMIDAZOLE CARBOXYLASE"/>
    <property type="match status" value="1"/>
</dbReference>
<dbReference type="InterPro" id="IPR005875">
    <property type="entry name" value="PurK"/>
</dbReference>
<proteinExistence type="inferred from homology"/>
<comment type="subunit">
    <text evidence="4 5">Homodimer.</text>
</comment>
<dbReference type="InterPro" id="IPR054350">
    <property type="entry name" value="PurT/PurK_preATP-grasp"/>
</dbReference>
<feature type="binding site" evidence="4">
    <location>
        <begin position="173"/>
        <end position="176"/>
    </location>
    <ligand>
        <name>ATP</name>
        <dbReference type="ChEBI" id="CHEBI:30616"/>
    </ligand>
</feature>
<dbReference type="NCBIfam" id="TIGR01161">
    <property type="entry name" value="purK"/>
    <property type="match status" value="1"/>
</dbReference>
<dbReference type="HAMAP" id="MF_01928">
    <property type="entry name" value="PurK"/>
    <property type="match status" value="1"/>
</dbReference>
<feature type="binding site" evidence="4">
    <location>
        <position position="204"/>
    </location>
    <ligand>
        <name>ATP</name>
        <dbReference type="ChEBI" id="CHEBI:30616"/>
    </ligand>
</feature>
<dbReference type="SUPFAM" id="SSF51246">
    <property type="entry name" value="Rudiment single hybrid motif"/>
    <property type="match status" value="1"/>
</dbReference>
<name>A0ABU2WD19_9GAMM</name>
<keyword evidence="1 4" id="KW-0547">Nucleotide-binding</keyword>
<accession>A0ABU2WD19</accession>
<evidence type="ECO:0000256" key="3">
    <source>
        <dbReference type="ARBA" id="ARBA00022840"/>
    </source>
</evidence>
<comment type="function">
    <text evidence="5">Catalyzes the ATP-dependent conversion of 5-aminoimidazole ribonucleotide (AIR) and HCO(3)- to N5-carboxyaminoimidazole ribonucleotide (N5-CAIR).</text>
</comment>
<feature type="binding site" evidence="4">
    <location>
        <begin position="255"/>
        <end position="256"/>
    </location>
    <ligand>
        <name>ATP</name>
        <dbReference type="ChEBI" id="CHEBI:30616"/>
    </ligand>
</feature>
<dbReference type="InterPro" id="IPR040686">
    <property type="entry name" value="PurK_C"/>
</dbReference>
<dbReference type="InterPro" id="IPR016185">
    <property type="entry name" value="PreATP-grasp_dom_sf"/>
</dbReference>
<dbReference type="RefSeq" id="WP_311363167.1">
    <property type="nucleotide sequence ID" value="NZ_JAVRIC010000001.1"/>
</dbReference>
<comment type="catalytic activity">
    <reaction evidence="4 5">
        <text>5-amino-1-(5-phospho-beta-D-ribosyl)imidazole + hydrogencarbonate + ATP = 5-carboxyamino-1-(5-phospho-D-ribosyl)imidazole + ADP + phosphate + 2 H(+)</text>
        <dbReference type="Rhea" id="RHEA:19317"/>
        <dbReference type="ChEBI" id="CHEBI:15378"/>
        <dbReference type="ChEBI" id="CHEBI:17544"/>
        <dbReference type="ChEBI" id="CHEBI:30616"/>
        <dbReference type="ChEBI" id="CHEBI:43474"/>
        <dbReference type="ChEBI" id="CHEBI:58730"/>
        <dbReference type="ChEBI" id="CHEBI:137981"/>
        <dbReference type="ChEBI" id="CHEBI:456216"/>
        <dbReference type="EC" id="6.3.4.18"/>
    </reaction>
</comment>
<evidence type="ECO:0000256" key="5">
    <source>
        <dbReference type="RuleBase" id="RU361200"/>
    </source>
</evidence>
<dbReference type="Pfam" id="PF22660">
    <property type="entry name" value="RS_preATP-grasp-like"/>
    <property type="match status" value="1"/>
</dbReference>
<evidence type="ECO:0000259" key="6">
    <source>
        <dbReference type="PROSITE" id="PS50975"/>
    </source>
</evidence>
<comment type="pathway">
    <text evidence="4 5">Purine metabolism; IMP biosynthesis via de novo pathway; 5-amino-1-(5-phospho-D-ribosyl)imidazole-4-carboxylate from 5-amino-1-(5-phospho-D-ribosyl)imidazole (N5-CAIR route): step 1/2.</text>
</comment>
<organism evidence="7 8">
    <name type="scientific">Banduia mediterranea</name>
    <dbReference type="NCBI Taxonomy" id="3075609"/>
    <lineage>
        <taxon>Bacteria</taxon>
        <taxon>Pseudomonadati</taxon>
        <taxon>Pseudomonadota</taxon>
        <taxon>Gammaproteobacteria</taxon>
        <taxon>Nevskiales</taxon>
        <taxon>Algiphilaceae</taxon>
        <taxon>Banduia</taxon>
    </lineage>
</organism>
<dbReference type="NCBIfam" id="NF004676">
    <property type="entry name" value="PRK06019.1-2"/>
    <property type="match status" value="1"/>
</dbReference>
<dbReference type="EMBL" id="JAVRIC010000001">
    <property type="protein sequence ID" value="MDT0495773.1"/>
    <property type="molecule type" value="Genomic_DNA"/>
</dbReference>
<evidence type="ECO:0000313" key="8">
    <source>
        <dbReference type="Proteomes" id="UP001254608"/>
    </source>
</evidence>
<dbReference type="InterPro" id="IPR011054">
    <property type="entry name" value="Rudment_hybrid_motif"/>
</dbReference>
<feature type="binding site" evidence="4">
    <location>
        <position position="138"/>
    </location>
    <ligand>
        <name>ATP</name>
        <dbReference type="ChEBI" id="CHEBI:30616"/>
    </ligand>
</feature>
<dbReference type="InterPro" id="IPR003135">
    <property type="entry name" value="ATP-grasp_carboxylate-amine"/>
</dbReference>
<dbReference type="Pfam" id="PF02222">
    <property type="entry name" value="ATP-grasp"/>
    <property type="match status" value="1"/>
</dbReference>
<dbReference type="Gene3D" id="3.30.470.20">
    <property type="entry name" value="ATP-grasp fold, B domain"/>
    <property type="match status" value="1"/>
</dbReference>
<dbReference type="Pfam" id="PF17769">
    <property type="entry name" value="PurK_C"/>
    <property type="match status" value="1"/>
</dbReference>
<feature type="binding site" evidence="4">
    <location>
        <position position="98"/>
    </location>
    <ligand>
        <name>ATP</name>
        <dbReference type="ChEBI" id="CHEBI:30616"/>
    </ligand>
</feature>
<dbReference type="Gene3D" id="3.30.1490.20">
    <property type="entry name" value="ATP-grasp fold, A domain"/>
    <property type="match status" value="1"/>
</dbReference>
<keyword evidence="3 4" id="KW-0067">ATP-binding</keyword>
<feature type="binding site" evidence="4">
    <location>
        <begin position="143"/>
        <end position="149"/>
    </location>
    <ligand>
        <name>ATP</name>
        <dbReference type="ChEBI" id="CHEBI:30616"/>
    </ligand>
</feature>
<evidence type="ECO:0000256" key="2">
    <source>
        <dbReference type="ARBA" id="ARBA00022755"/>
    </source>
</evidence>
<keyword evidence="8" id="KW-1185">Reference proteome</keyword>
<feature type="domain" description="ATP-grasp" evidence="6">
    <location>
        <begin position="102"/>
        <end position="285"/>
    </location>
</feature>
<comment type="function">
    <text evidence="4">Catalyzes the ATP-dependent conversion of 5-aminoimidazole ribonucleotide (AIR) and HCO(3)(-) to N5-carboxyaminoimidazole ribonucleotide (N5-CAIR).</text>
</comment>
<evidence type="ECO:0000256" key="4">
    <source>
        <dbReference type="HAMAP-Rule" id="MF_01928"/>
    </source>
</evidence>
<feature type="binding site" evidence="4">
    <location>
        <position position="181"/>
    </location>
    <ligand>
        <name>ATP</name>
        <dbReference type="ChEBI" id="CHEBI:30616"/>
    </ligand>
</feature>
<dbReference type="InterPro" id="IPR013815">
    <property type="entry name" value="ATP_grasp_subdomain_1"/>
</dbReference>
<dbReference type="EC" id="6.3.4.18" evidence="4 5"/>
<dbReference type="NCBIfam" id="NF004679">
    <property type="entry name" value="PRK06019.1-5"/>
    <property type="match status" value="1"/>
</dbReference>
<evidence type="ECO:0000256" key="1">
    <source>
        <dbReference type="ARBA" id="ARBA00022741"/>
    </source>
</evidence>
<comment type="caution">
    <text evidence="7">The sequence shown here is derived from an EMBL/GenBank/DDBJ whole genome shotgun (WGS) entry which is preliminary data.</text>
</comment>
<reference evidence="7 8" key="1">
    <citation type="submission" date="2023-09" db="EMBL/GenBank/DDBJ databases">
        <authorList>
            <person name="Rey-Velasco X."/>
        </authorList>
    </citation>
    <scope>NUCLEOTIDE SEQUENCE [LARGE SCALE GENOMIC DNA]</scope>
    <source>
        <strain evidence="7 8">W345</strain>
    </source>
</reference>
<comment type="similarity">
    <text evidence="4 5">Belongs to the PurK/PurT family.</text>
</comment>
<keyword evidence="2 4" id="KW-0658">Purine biosynthesis</keyword>
<dbReference type="PROSITE" id="PS50975">
    <property type="entry name" value="ATP_GRASP"/>
    <property type="match status" value="1"/>
</dbReference>
<dbReference type="GO" id="GO:0034028">
    <property type="term" value="F:5-(carboxyamino)imidazole ribonucleotide synthase activity"/>
    <property type="evidence" value="ECO:0007669"/>
    <property type="project" value="UniProtKB-EC"/>
</dbReference>
<dbReference type="SUPFAM" id="SSF56059">
    <property type="entry name" value="Glutathione synthetase ATP-binding domain-like"/>
    <property type="match status" value="1"/>
</dbReference>
<dbReference type="PANTHER" id="PTHR11609">
    <property type="entry name" value="PURINE BIOSYNTHESIS PROTEIN 6/7, PUR6/7"/>
    <property type="match status" value="1"/>
</dbReference>
<sequence length="360" mass="39299">MKIGILGAGQLGRMLALAGYPLDLEFTFLDPATDACAAPLGTHLHADYEDESALARFCEQIDVATYEFENVPAFTAGFVGGLKPLMPHPRALIAAQDRCSEKQLFTSLGIPVAGNVSVGSLEQLRAATRDIGTPGIVKTRRFGYDGKGQKIIRGEADVAAAWESLGSRPLIYEAFVDYQREVSMIGVRAADGTTAFYPLSENVHRDGILRVSTPRAHDALQALAEDYTLRVLEHLDYVGVMAFEFFVVGDELYANEIAPRVHNSGHWTMDGAVCSQFENHLRAIAGLPLGETRLRAPCAMINFIGEVPPTEQLLAIPELHLHLYGKTPKPLRKVGHANIMAPDHRTLQDRVAAVERLCLS</sequence>
<dbReference type="Gene3D" id="3.40.50.20">
    <property type="match status" value="1"/>
</dbReference>
<protein>
    <recommendedName>
        <fullName evidence="4 5">N5-carboxyaminoimidazole ribonucleotide synthase</fullName>
        <shortName evidence="4 5">N5-CAIR synthase</shortName>
        <ecNumber evidence="4 5">6.3.4.18</ecNumber>
    </recommendedName>
    <alternativeName>
        <fullName evidence="4 5">5-(carboxyamino)imidazole ribonucleotide synthetase</fullName>
    </alternativeName>
</protein>